<evidence type="ECO:0000313" key="4">
    <source>
        <dbReference type="Proteomes" id="UP000261222"/>
    </source>
</evidence>
<dbReference type="AlphaFoldDB" id="A0A395XBA6"/>
<dbReference type="Proteomes" id="UP000265828">
    <property type="component" value="Unassembled WGS sequence"/>
</dbReference>
<evidence type="ECO:0000313" key="3">
    <source>
        <dbReference type="EMBL" id="RGV65184.1"/>
    </source>
</evidence>
<dbReference type="Proteomes" id="UP000261222">
    <property type="component" value="Unassembled WGS sequence"/>
</dbReference>
<protein>
    <submittedName>
        <fullName evidence="3">Uncharacterized protein</fullName>
    </submittedName>
</protein>
<accession>A0A395XBA6</accession>
<dbReference type="InterPro" id="IPR042229">
    <property type="entry name" value="Listeria/Bacterioides_rpt_sf"/>
</dbReference>
<sequence length="475" mass="53369">MESLNTRSIFMKRITAIWKHAFLLIVILSAVCLLENTQKVSAASYSETTCKVIFANAKGQTAGFYHNLAKTVEEGTVIQLPEINRDGYQAYWVTKIEGKEYKYKAGQKVTINQTTKFCLNLYKEYTVRFYTANGRNEYTSLRKTVVAGSRIKMPTGNSNGNYSFAGWATKVGGEVAKKQRATVKVKSNLKFYAVQQKTDTSGIRLYKYDGSYWKTIKNTNGKATFPAVNLGSANMVLGWSKTQGKNALSSSDYKAGDRIPSKNGRYYMVVFGTSMDRAPAAITTPTKFDRVYCVGDSRTVYTRVALGASAPSNVEFIAKVGEGLDWFKSSGYKTLYRSVAKRPRTEKKAVIINLGVNDLKNSASYVKYMKKVAAKLKKYNCKMYYLSVNPVNSAMIKSVNGKARTEAQVAAFNKAIYRGLCSGRKRSFTYINTCTNLQMKGWISKKSGTDIYDGVHYSNQTYLRIFDYCMRYLNR</sequence>
<gene>
    <name evidence="3" type="ORF">DWW07_05965</name>
    <name evidence="2" type="ORF">DXB81_04895</name>
</gene>
<comment type="caution">
    <text evidence="3">The sequence shown here is derived from an EMBL/GenBank/DDBJ whole genome shotgun (WGS) entry which is preliminary data.</text>
</comment>
<comment type="subcellular location">
    <subcellularLocation>
        <location evidence="1">Cell envelope</location>
    </subcellularLocation>
</comment>
<dbReference type="InterPro" id="IPR036514">
    <property type="entry name" value="SGNH_hydro_sf"/>
</dbReference>
<dbReference type="Pfam" id="PF09479">
    <property type="entry name" value="Flg_new"/>
    <property type="match status" value="1"/>
</dbReference>
<dbReference type="SUPFAM" id="SSF52266">
    <property type="entry name" value="SGNH hydrolase"/>
    <property type="match status" value="1"/>
</dbReference>
<evidence type="ECO:0000313" key="5">
    <source>
        <dbReference type="Proteomes" id="UP000265828"/>
    </source>
</evidence>
<dbReference type="InterPro" id="IPR013378">
    <property type="entry name" value="InlB-like_B-rpt"/>
</dbReference>
<dbReference type="EMBL" id="QRZI01000003">
    <property type="protein sequence ID" value="RGV65184.1"/>
    <property type="molecule type" value="Genomic_DNA"/>
</dbReference>
<dbReference type="Gene3D" id="2.60.40.4270">
    <property type="entry name" value="Listeria-Bacteroides repeat domain"/>
    <property type="match status" value="1"/>
</dbReference>
<name>A0A395XBA6_9FIRM</name>
<reference evidence="4 5" key="1">
    <citation type="submission" date="2018-08" db="EMBL/GenBank/DDBJ databases">
        <title>A genome reference for cultivated species of the human gut microbiota.</title>
        <authorList>
            <person name="Zou Y."/>
            <person name="Xue W."/>
            <person name="Luo G."/>
        </authorList>
    </citation>
    <scope>NUCLEOTIDE SEQUENCE [LARGE SCALE GENOMIC DNA]</scope>
    <source>
        <strain evidence="3 5">AF14-23</strain>
        <strain evidence="2 4">OM06-11AA</strain>
    </source>
</reference>
<dbReference type="EMBL" id="QSUB01000001">
    <property type="protein sequence ID" value="RGN07833.1"/>
    <property type="molecule type" value="Genomic_DNA"/>
</dbReference>
<evidence type="ECO:0000313" key="2">
    <source>
        <dbReference type="EMBL" id="RGN07833.1"/>
    </source>
</evidence>
<proteinExistence type="predicted"/>
<evidence type="ECO:0000256" key="1">
    <source>
        <dbReference type="ARBA" id="ARBA00004196"/>
    </source>
</evidence>
<organism evidence="3 5">
    <name type="scientific">Blautia obeum</name>
    <dbReference type="NCBI Taxonomy" id="40520"/>
    <lineage>
        <taxon>Bacteria</taxon>
        <taxon>Bacillati</taxon>
        <taxon>Bacillota</taxon>
        <taxon>Clostridia</taxon>
        <taxon>Lachnospirales</taxon>
        <taxon>Lachnospiraceae</taxon>
        <taxon>Blautia</taxon>
    </lineage>
</organism>
<dbReference type="GO" id="GO:0030313">
    <property type="term" value="C:cell envelope"/>
    <property type="evidence" value="ECO:0007669"/>
    <property type="project" value="UniProtKB-SubCell"/>
</dbReference>
<dbReference type="Gene3D" id="3.40.50.1110">
    <property type="entry name" value="SGNH hydrolase"/>
    <property type="match status" value="1"/>
</dbReference>